<feature type="domain" description="Phosphagen kinase C-terminal" evidence="9">
    <location>
        <begin position="105"/>
        <end position="346"/>
    </location>
</feature>
<proteinExistence type="inferred from homology"/>
<dbReference type="Pfam" id="PF00217">
    <property type="entry name" value="ATP-gua_Ptrans"/>
    <property type="match status" value="1"/>
</dbReference>
<dbReference type="FunCoup" id="A9UWZ8">
    <property type="interactions" value="643"/>
</dbReference>
<evidence type="ECO:0000313" key="10">
    <source>
        <dbReference type="EMBL" id="EDQ90305.1"/>
    </source>
</evidence>
<dbReference type="Gene3D" id="1.10.135.10">
    <property type="entry name" value="ATP:guanido phosphotransferase, N-terminal domain"/>
    <property type="match status" value="1"/>
</dbReference>
<dbReference type="PANTHER" id="PTHR11547">
    <property type="entry name" value="ARGININE OR CREATINE KINASE"/>
    <property type="match status" value="1"/>
</dbReference>
<feature type="binding site" evidence="7">
    <location>
        <begin position="108"/>
        <end position="112"/>
    </location>
    <ligand>
        <name>ATP</name>
        <dbReference type="ChEBI" id="CHEBI:30616"/>
    </ligand>
</feature>
<reference evidence="10 11" key="1">
    <citation type="journal article" date="2008" name="Nature">
        <title>The genome of the choanoflagellate Monosiga brevicollis and the origin of metazoans.</title>
        <authorList>
            <consortium name="JGI Sequencing"/>
            <person name="King N."/>
            <person name="Westbrook M.J."/>
            <person name="Young S.L."/>
            <person name="Kuo A."/>
            <person name="Abedin M."/>
            <person name="Chapman J."/>
            <person name="Fairclough S."/>
            <person name="Hellsten U."/>
            <person name="Isogai Y."/>
            <person name="Letunic I."/>
            <person name="Marr M."/>
            <person name="Pincus D."/>
            <person name="Putnam N."/>
            <person name="Rokas A."/>
            <person name="Wright K.J."/>
            <person name="Zuzow R."/>
            <person name="Dirks W."/>
            <person name="Good M."/>
            <person name="Goodstein D."/>
            <person name="Lemons D."/>
            <person name="Li W."/>
            <person name="Lyons J.B."/>
            <person name="Morris A."/>
            <person name="Nichols S."/>
            <person name="Richter D.J."/>
            <person name="Salamov A."/>
            <person name="Bork P."/>
            <person name="Lim W.A."/>
            <person name="Manning G."/>
            <person name="Miller W.T."/>
            <person name="McGinnis W."/>
            <person name="Shapiro H."/>
            <person name="Tjian R."/>
            <person name="Grigoriev I.V."/>
            <person name="Rokhsar D."/>
        </authorList>
    </citation>
    <scope>NUCLEOTIDE SEQUENCE [LARGE SCALE GENOMIC DNA]</scope>
    <source>
        <strain evidence="11">MX1 / ATCC 50154</strain>
    </source>
</reference>
<evidence type="ECO:0008006" key="12">
    <source>
        <dbReference type="Google" id="ProtNLM"/>
    </source>
</evidence>
<dbReference type="CDD" id="cd07931">
    <property type="entry name" value="eukaryotic_phosphagen_kinases"/>
    <property type="match status" value="1"/>
</dbReference>
<dbReference type="InterPro" id="IPR022414">
    <property type="entry name" value="ATP-guanido_PTrfase_cat"/>
</dbReference>
<dbReference type="PANTHER" id="PTHR11547:SF38">
    <property type="entry name" value="ARGININE KINASE 1-RELATED"/>
    <property type="match status" value="1"/>
</dbReference>
<dbReference type="InterPro" id="IPR000749">
    <property type="entry name" value="ATP-guanido_PTrfase"/>
</dbReference>
<keyword evidence="4 7" id="KW-0418">Kinase</keyword>
<keyword evidence="5 7" id="KW-0067">ATP-binding</keyword>
<dbReference type="AlphaFoldDB" id="A9UWZ8"/>
<evidence type="ECO:0000256" key="2">
    <source>
        <dbReference type="ARBA" id="ARBA00022679"/>
    </source>
</evidence>
<evidence type="ECO:0000256" key="4">
    <source>
        <dbReference type="ARBA" id="ARBA00022777"/>
    </source>
</evidence>
<comment type="similarity">
    <text evidence="1 6">Belongs to the ATP:guanido phosphotransferase family.</text>
</comment>
<dbReference type="GeneID" id="5890130"/>
<dbReference type="GO" id="GO:0005524">
    <property type="term" value="F:ATP binding"/>
    <property type="evidence" value="ECO:0007669"/>
    <property type="project" value="UniProtKB-UniRule"/>
</dbReference>
<keyword evidence="3 7" id="KW-0547">Nucleotide-binding</keyword>
<evidence type="ECO:0000256" key="3">
    <source>
        <dbReference type="ARBA" id="ARBA00022741"/>
    </source>
</evidence>
<dbReference type="RefSeq" id="XP_001745072.1">
    <property type="nucleotide sequence ID" value="XM_001745020.1"/>
</dbReference>
<dbReference type="PROSITE" id="PS51509">
    <property type="entry name" value="PHOSPHAGEN_KINASE_N"/>
    <property type="match status" value="1"/>
</dbReference>
<feature type="binding site" evidence="7">
    <location>
        <begin position="271"/>
        <end position="275"/>
    </location>
    <ligand>
        <name>ATP</name>
        <dbReference type="ChEBI" id="CHEBI:30616"/>
    </ligand>
</feature>
<protein>
    <recommendedName>
        <fullName evidence="12">Arginine kinase</fullName>
    </recommendedName>
</protein>
<dbReference type="Pfam" id="PF02807">
    <property type="entry name" value="ATP-gua_PtransN"/>
    <property type="match status" value="1"/>
</dbReference>
<dbReference type="SUPFAM" id="SSF55931">
    <property type="entry name" value="Glutamine synthetase/guanido kinase"/>
    <property type="match status" value="1"/>
</dbReference>
<feature type="domain" description="Phosphagen kinase N-terminal" evidence="8">
    <location>
        <begin position="1"/>
        <end position="78"/>
    </location>
</feature>
<evidence type="ECO:0000256" key="6">
    <source>
        <dbReference type="PROSITE-ProRule" id="PRU00842"/>
    </source>
</evidence>
<dbReference type="InParanoid" id="A9UWZ8"/>
<dbReference type="FunFam" id="3.30.590.10:FF:000002">
    <property type="entry name" value="Creatine kinase S-type, mitochondrial"/>
    <property type="match status" value="1"/>
</dbReference>
<evidence type="ECO:0000256" key="7">
    <source>
        <dbReference type="PROSITE-ProRule" id="PRU00843"/>
    </source>
</evidence>
<dbReference type="SUPFAM" id="SSF48034">
    <property type="entry name" value="Guanido kinase N-terminal domain"/>
    <property type="match status" value="1"/>
</dbReference>
<dbReference type="Gene3D" id="3.30.590.10">
    <property type="entry name" value="Glutamine synthetase/guanido kinase, catalytic domain"/>
    <property type="match status" value="1"/>
</dbReference>
<keyword evidence="11" id="KW-1185">Reference proteome</keyword>
<evidence type="ECO:0000256" key="1">
    <source>
        <dbReference type="ARBA" id="ARBA00006798"/>
    </source>
</evidence>
<evidence type="ECO:0000259" key="8">
    <source>
        <dbReference type="PROSITE" id="PS51509"/>
    </source>
</evidence>
<dbReference type="GO" id="GO:0005615">
    <property type="term" value="C:extracellular space"/>
    <property type="evidence" value="ECO:0000318"/>
    <property type="project" value="GO_Central"/>
</dbReference>
<dbReference type="PROSITE" id="PS51510">
    <property type="entry name" value="PHOSPHAGEN_KINASE_C"/>
    <property type="match status" value="1"/>
</dbReference>
<dbReference type="InterPro" id="IPR036802">
    <property type="entry name" value="ATP-guanido_PTrfase_N_sf"/>
</dbReference>
<feature type="binding site" evidence="7">
    <location>
        <position position="171"/>
    </location>
    <ligand>
        <name>ATP</name>
        <dbReference type="ChEBI" id="CHEBI:30616"/>
    </ligand>
</feature>
<evidence type="ECO:0000313" key="11">
    <source>
        <dbReference type="Proteomes" id="UP000001357"/>
    </source>
</evidence>
<dbReference type="Proteomes" id="UP000001357">
    <property type="component" value="Unassembled WGS sequence"/>
</dbReference>
<dbReference type="EMBL" id="CH991548">
    <property type="protein sequence ID" value="EDQ90305.1"/>
    <property type="molecule type" value="Genomic_DNA"/>
</dbReference>
<dbReference type="InterPro" id="IPR022413">
    <property type="entry name" value="ATP-guanido_PTrfase_N"/>
</dbReference>
<feature type="binding site" evidence="7">
    <location>
        <position position="215"/>
    </location>
    <ligand>
        <name>ATP</name>
        <dbReference type="ChEBI" id="CHEBI:30616"/>
    </ligand>
</feature>
<dbReference type="GO" id="GO:0046314">
    <property type="term" value="P:phosphocreatine biosynthetic process"/>
    <property type="evidence" value="ECO:0007669"/>
    <property type="project" value="InterPro"/>
</dbReference>
<dbReference type="GO" id="GO:0016301">
    <property type="term" value="F:kinase activity"/>
    <property type="evidence" value="ECO:0000318"/>
    <property type="project" value="GO_Central"/>
</dbReference>
<accession>A9UWZ8</accession>
<gene>
    <name evidence="10" type="ORF">MONBRDRAFT_21418</name>
</gene>
<evidence type="ECO:0000259" key="9">
    <source>
        <dbReference type="PROSITE" id="PS51510"/>
    </source>
</evidence>
<organism evidence="10 11">
    <name type="scientific">Monosiga brevicollis</name>
    <name type="common">Choanoflagellate</name>
    <dbReference type="NCBI Taxonomy" id="81824"/>
    <lineage>
        <taxon>Eukaryota</taxon>
        <taxon>Choanoflagellata</taxon>
        <taxon>Craspedida</taxon>
        <taxon>Salpingoecidae</taxon>
        <taxon>Monosiga</taxon>
    </lineage>
</organism>
<keyword evidence="2 7" id="KW-0808">Transferase</keyword>
<name>A9UWZ8_MONBE</name>
<evidence type="ECO:0000256" key="5">
    <source>
        <dbReference type="ARBA" id="ARBA00022840"/>
    </source>
</evidence>
<dbReference type="STRING" id="81824.A9UWZ8"/>
<dbReference type="GO" id="GO:0004111">
    <property type="term" value="F:creatine kinase activity"/>
    <property type="evidence" value="ECO:0007669"/>
    <property type="project" value="InterPro"/>
</dbReference>
<dbReference type="KEGG" id="mbr:MONBRDRAFT_21418"/>
<dbReference type="InterPro" id="IPR014746">
    <property type="entry name" value="Gln_synth/guanido_kin_cat_dom"/>
</dbReference>
<dbReference type="eggNOG" id="KOG3581">
    <property type="taxonomic scope" value="Eukaryota"/>
</dbReference>
<dbReference type="FunFam" id="1.10.135.10:FF:000003">
    <property type="entry name" value="Three-domain arginine kinase"/>
    <property type="match status" value="1"/>
</dbReference>
<feature type="binding site" evidence="7">
    <location>
        <begin position="299"/>
        <end position="304"/>
    </location>
    <ligand>
        <name>ATP</name>
        <dbReference type="ChEBI" id="CHEBI:30616"/>
    </ligand>
</feature>
<sequence>MVDECSPSSTRPARPLHLTVDVYEQLKDKITPNGFTLERAIQSGVDNPDSGVGLYAGDEECYSVFGPLFDAVIEDYHGGYKPSDKHVSDLDAAKLKGTVDPEGKYVLSTRIRVGRNIRGLGLSPGCSRAQRREVESLVTKGLANLKGDLAGKYFPLNGMSEADRKQLVADHFLFKKGDRFLESAGANRDWPEGRGIFHNNEKTFLVWVNEEDQMRIISMQSGGDAKQVFERLVRGISAIEEQVKAAGREFAHNDHLGYIHSCPTNCGTGMRASVHVQLPKVGAHPNFKKWCAKLRLQPRGIHGEHSESDGGVYDLSNKERLGKSEVQLVQTMIDGVNTLIAAEKALAEGKPLPSELQ</sequence>
<dbReference type="OMA" id="HMRVIAM"/>